<protein>
    <submittedName>
        <fullName evidence="7">Non-reducing end alpha-L-arabinofuranosidase BoGH43A</fullName>
    </submittedName>
</protein>
<evidence type="ECO:0000256" key="1">
    <source>
        <dbReference type="ARBA" id="ARBA00009865"/>
    </source>
</evidence>
<dbReference type="Proteomes" id="UP001338125">
    <property type="component" value="Unassembled WGS sequence"/>
</dbReference>
<dbReference type="PANTHER" id="PTHR42812">
    <property type="entry name" value="BETA-XYLOSIDASE"/>
    <property type="match status" value="1"/>
</dbReference>
<keyword evidence="5" id="KW-0732">Signal</keyword>
<feature type="chain" id="PRO_5045593778" evidence="5">
    <location>
        <begin position="20"/>
        <end position="572"/>
    </location>
</feature>
<organism evidence="7 8">
    <name type="scientific">Cladobotryum mycophilum</name>
    <dbReference type="NCBI Taxonomy" id="491253"/>
    <lineage>
        <taxon>Eukaryota</taxon>
        <taxon>Fungi</taxon>
        <taxon>Dikarya</taxon>
        <taxon>Ascomycota</taxon>
        <taxon>Pezizomycotina</taxon>
        <taxon>Sordariomycetes</taxon>
        <taxon>Hypocreomycetidae</taxon>
        <taxon>Hypocreales</taxon>
        <taxon>Hypocreaceae</taxon>
        <taxon>Cladobotryum</taxon>
    </lineage>
</organism>
<dbReference type="InterPro" id="IPR013320">
    <property type="entry name" value="ConA-like_dom_sf"/>
</dbReference>
<dbReference type="SUPFAM" id="SSF49899">
    <property type="entry name" value="Concanavalin A-like lectins/glucanases"/>
    <property type="match status" value="1"/>
</dbReference>
<dbReference type="Gene3D" id="2.115.10.20">
    <property type="entry name" value="Glycosyl hydrolase domain, family 43"/>
    <property type="match status" value="1"/>
</dbReference>
<dbReference type="InterPro" id="IPR041542">
    <property type="entry name" value="GH43_C2"/>
</dbReference>
<proteinExistence type="inferred from homology"/>
<evidence type="ECO:0000256" key="4">
    <source>
        <dbReference type="RuleBase" id="RU361187"/>
    </source>
</evidence>
<name>A0ABR0SXK2_9HYPO</name>
<dbReference type="InterPro" id="IPR006710">
    <property type="entry name" value="Glyco_hydro_43"/>
</dbReference>
<keyword evidence="2 4" id="KW-0378">Hydrolase</keyword>
<dbReference type="InterPro" id="IPR051795">
    <property type="entry name" value="Glycosyl_Hydrlase_43"/>
</dbReference>
<dbReference type="InterPro" id="IPR023296">
    <property type="entry name" value="Glyco_hydro_beta-prop_sf"/>
</dbReference>
<evidence type="ECO:0000256" key="3">
    <source>
        <dbReference type="ARBA" id="ARBA00023295"/>
    </source>
</evidence>
<evidence type="ECO:0000256" key="5">
    <source>
        <dbReference type="SAM" id="SignalP"/>
    </source>
</evidence>
<evidence type="ECO:0000259" key="6">
    <source>
        <dbReference type="Pfam" id="PF17851"/>
    </source>
</evidence>
<keyword evidence="8" id="KW-1185">Reference proteome</keyword>
<evidence type="ECO:0000256" key="2">
    <source>
        <dbReference type="ARBA" id="ARBA00022801"/>
    </source>
</evidence>
<sequence length="572" mass="62147">MRIKFSFLALSSLGGLVFGSPSGSTYYNPILPGWHSDPSCTVVGDTFYCISSTFISFPGLPIYASKDLINWKLASHAWNRDSQLPGVSWNTTGQMSGMYAATIRHHDGVFYVICEYIAGRSDGGSLGVLYKSTDPFNNTAWSDPVTFRPTGIDPDLFWDDDGKVYVATEGTHLTEFNLDTGAMTPAISIWNGTGARNPEGPHIYKKDGWYYLMIAEGGTEVNHTVTIARSHDIKGPYESYSGNPILTARGTDDYFQTVGHADLFQDQKGNWWGVALATRSGPEWKVYPMGRETVLYPVTWEEGQWPVLEKVHGSMKGWPLPPANRNVPGLGPFNSDPDVYDFTDGKTTIPANLVYWRVPKANAFTPTPKGLQVIPSRANLTGIPSQIELSGQRGLAFLSRRQTHTLFDFTVDLASKPQQIEREAGVTIFLTQYNHADLGVVRLAADASSKLFLRLRFQATNTAPQPPTLIAIPDAWSNGAIRLRLQAANETHYTFSASSASAPDKPIVVGTASALLVSGGSGPFTGSLVGIYATCNGAGSGVDCPAGGEALFQRWRYTGTAQQVSATEFIPA</sequence>
<dbReference type="PANTHER" id="PTHR42812:SF17">
    <property type="entry name" value="BETA-XYLOSIDASE C-TERMINAL CONCANAVALIN A-LIKE DOMAIN-CONTAINING PROTEIN-RELATED"/>
    <property type="match status" value="1"/>
</dbReference>
<evidence type="ECO:0000313" key="8">
    <source>
        <dbReference type="Proteomes" id="UP001338125"/>
    </source>
</evidence>
<feature type="signal peptide" evidence="5">
    <location>
        <begin position="1"/>
        <end position="19"/>
    </location>
</feature>
<dbReference type="EMBL" id="JAVFKD010000002">
    <property type="protein sequence ID" value="KAK5996804.1"/>
    <property type="molecule type" value="Genomic_DNA"/>
</dbReference>
<reference evidence="7 8" key="1">
    <citation type="submission" date="2024-01" db="EMBL/GenBank/DDBJ databases">
        <title>Complete genome of Cladobotryum mycophilum ATHUM6906.</title>
        <authorList>
            <person name="Christinaki A.C."/>
            <person name="Myridakis A.I."/>
            <person name="Kouvelis V.N."/>
        </authorList>
    </citation>
    <scope>NUCLEOTIDE SEQUENCE [LARGE SCALE GENOMIC DNA]</scope>
    <source>
        <strain evidence="7 8">ATHUM6906</strain>
    </source>
</reference>
<feature type="domain" description="Beta-xylosidase C-terminal Concanavalin A-like" evidence="6">
    <location>
        <begin position="350"/>
        <end position="541"/>
    </location>
</feature>
<accession>A0ABR0SXK2</accession>
<comment type="similarity">
    <text evidence="1 4">Belongs to the glycosyl hydrolase 43 family.</text>
</comment>
<evidence type="ECO:0000313" key="7">
    <source>
        <dbReference type="EMBL" id="KAK5996804.1"/>
    </source>
</evidence>
<dbReference type="CDD" id="cd18833">
    <property type="entry name" value="GH43_PcXyl-like"/>
    <property type="match status" value="1"/>
</dbReference>
<keyword evidence="3 4" id="KW-0326">Glycosidase</keyword>
<dbReference type="SUPFAM" id="SSF75005">
    <property type="entry name" value="Arabinanase/levansucrase/invertase"/>
    <property type="match status" value="1"/>
</dbReference>
<dbReference type="Pfam" id="PF04616">
    <property type="entry name" value="Glyco_hydro_43"/>
    <property type="match status" value="1"/>
</dbReference>
<dbReference type="Pfam" id="PF17851">
    <property type="entry name" value="GH43_C2"/>
    <property type="match status" value="1"/>
</dbReference>
<gene>
    <name evidence="7" type="ORF">PT974_02147</name>
</gene>
<dbReference type="Gene3D" id="2.60.120.200">
    <property type="match status" value="1"/>
</dbReference>
<comment type="caution">
    <text evidence="7">The sequence shown here is derived from an EMBL/GenBank/DDBJ whole genome shotgun (WGS) entry which is preliminary data.</text>
</comment>